<organism evidence="3 4">
    <name type="scientific">Sedimentisphaera cyanobacteriorum</name>
    <dbReference type="NCBI Taxonomy" id="1940790"/>
    <lineage>
        <taxon>Bacteria</taxon>
        <taxon>Pseudomonadati</taxon>
        <taxon>Planctomycetota</taxon>
        <taxon>Phycisphaerae</taxon>
        <taxon>Sedimentisphaerales</taxon>
        <taxon>Sedimentisphaeraceae</taxon>
        <taxon>Sedimentisphaera</taxon>
    </lineage>
</organism>
<name>A0A1Q2HQ49_9BACT</name>
<evidence type="ECO:0000259" key="2">
    <source>
        <dbReference type="PROSITE" id="PS50966"/>
    </source>
</evidence>
<sequence>MDNKKLDRLLELTWNDLTEWAGTKIVSRAEGYKSKVSKVAVFQNGPIATVRGTFVYAVHVKLDENGSLYSECSCPYAVNCKHGVAAVLKYIEMRKEKIEVPEAKEQDPRVLLIKQQNSEPVLDIAQINSSIYGYQDEQNEAGQLAELLERKSKDELKTIIYELIEVFPGITKELIKRNKLTNVKAEKLIYWLKEYLKTAYKEIQFDYYGEPDENILDYQQINSNLKRLIRAGYADDVLEMADQIVSAGIYQIDNLYSEEFITLDFEKISPTLFCALEQSSATEIEKMEHALNFVLEDGYHLFDNFKNYLTKNRPESQWSRFADRLLVRLKEIGFPKASPNVCRDHFRDKFVDWLVYSLEKAGRKNEKLSICKAEARTNNNYPRLVEVLREQEKYDEAKKWIKEGVKQNQDRYSGIVSTLQEQLKQIYKLEKDWASAAIMDVENFVSSPNKDNYAACEKINKKNKTWTEVRELLLEYLEKGNLPWENLSWPLPKPKNIYAEEGSYRIFPNIRALVSIAIYEEDPKRVLYWFNKGNELNFRMPIHLADDAAEAAKDYSPQRAVSIWQKIAEDYIDETKVKSYYEAAEYLRKARKVMRLNGSKDEWEKYIKELQQKHRRKRRCIEILSKLSLKPIISD</sequence>
<dbReference type="OrthoDB" id="258947at2"/>
<reference evidence="4" key="1">
    <citation type="submission" date="2017-02" db="EMBL/GenBank/DDBJ databases">
        <title>Comparative genomics and description of representatives of a novel lineage of planctomycetes thriving in anoxic sediments.</title>
        <authorList>
            <person name="Spring S."/>
            <person name="Bunk B."/>
            <person name="Sproer C."/>
            <person name="Klenk H.-P."/>
        </authorList>
    </citation>
    <scope>NUCLEOTIDE SEQUENCE [LARGE SCALE GENOMIC DNA]</scope>
    <source>
        <strain evidence="4">L21-RPul-D3</strain>
    </source>
</reference>
<protein>
    <recommendedName>
        <fullName evidence="2">SWIM-type domain-containing protein</fullName>
    </recommendedName>
</protein>
<proteinExistence type="predicted"/>
<evidence type="ECO:0000256" key="1">
    <source>
        <dbReference type="PROSITE-ProRule" id="PRU00325"/>
    </source>
</evidence>
<accession>A0A1Q2HQ49</accession>
<dbReference type="InterPro" id="IPR007527">
    <property type="entry name" value="Znf_SWIM"/>
</dbReference>
<keyword evidence="1" id="KW-0862">Zinc</keyword>
<dbReference type="EMBL" id="CP019633">
    <property type="protein sequence ID" value="AQQ09589.1"/>
    <property type="molecule type" value="Genomic_DNA"/>
</dbReference>
<dbReference type="RefSeq" id="WP_123785158.1">
    <property type="nucleotide sequence ID" value="NZ_CP019633.1"/>
</dbReference>
<dbReference type="PROSITE" id="PS50966">
    <property type="entry name" value="ZF_SWIM"/>
    <property type="match status" value="1"/>
</dbReference>
<gene>
    <name evidence="3" type="ORF">L21SP3_01396</name>
</gene>
<dbReference type="STRING" id="1940790.L21SP3_01396"/>
<dbReference type="AlphaFoldDB" id="A0A1Q2HQ49"/>
<evidence type="ECO:0000313" key="3">
    <source>
        <dbReference type="EMBL" id="AQQ09589.1"/>
    </source>
</evidence>
<keyword evidence="1" id="KW-0863">Zinc-finger</keyword>
<dbReference type="KEGG" id="pbu:L21SP3_01396"/>
<feature type="domain" description="SWIM-type" evidence="2">
    <location>
        <begin position="56"/>
        <end position="91"/>
    </location>
</feature>
<evidence type="ECO:0000313" key="4">
    <source>
        <dbReference type="Proteomes" id="UP000188273"/>
    </source>
</evidence>
<keyword evidence="1" id="KW-0479">Metal-binding</keyword>
<dbReference type="Proteomes" id="UP000188273">
    <property type="component" value="Chromosome"/>
</dbReference>
<keyword evidence="4" id="KW-1185">Reference proteome</keyword>
<dbReference type="GO" id="GO:0008270">
    <property type="term" value="F:zinc ion binding"/>
    <property type="evidence" value="ECO:0007669"/>
    <property type="project" value="UniProtKB-KW"/>
</dbReference>
<dbReference type="Pfam" id="PF04434">
    <property type="entry name" value="SWIM"/>
    <property type="match status" value="1"/>
</dbReference>